<name>A0A7V9WSK7_STRPO</name>
<dbReference type="RefSeq" id="WP_181460288.1">
    <property type="nucleotide sequence ID" value="NZ_JACEGE010000021.1"/>
</dbReference>
<evidence type="ECO:0000313" key="2">
    <source>
        <dbReference type="Proteomes" id="UP000524462"/>
    </source>
</evidence>
<organism evidence="1 2">
    <name type="scientific">Streptococcus porcinus</name>
    <dbReference type="NCBI Taxonomy" id="1340"/>
    <lineage>
        <taxon>Bacteria</taxon>
        <taxon>Bacillati</taxon>
        <taxon>Bacillota</taxon>
        <taxon>Bacilli</taxon>
        <taxon>Lactobacillales</taxon>
        <taxon>Streptococcaceae</taxon>
        <taxon>Streptococcus</taxon>
    </lineage>
</organism>
<dbReference type="EMBL" id="JACEGE010000021">
    <property type="protein sequence ID" value="MBA2796316.1"/>
    <property type="molecule type" value="Genomic_DNA"/>
</dbReference>
<proteinExistence type="predicted"/>
<gene>
    <name evidence="1" type="ORF">H1B29_07475</name>
</gene>
<dbReference type="AlphaFoldDB" id="A0A7V9WSK7"/>
<comment type="caution">
    <text evidence="1">The sequence shown here is derived from an EMBL/GenBank/DDBJ whole genome shotgun (WGS) entry which is preliminary data.</text>
</comment>
<sequence length="87" mass="10194">MEIEMLKQDTGEFRARLSYFVQEFLKENEDHIKNMVKGEVFRKRKEITLSQDAQYYDITFIFKKGGLVKKSSLEVIVNGAMTAKIQL</sequence>
<reference evidence="1 2" key="1">
    <citation type="submission" date="2020-07" db="EMBL/GenBank/DDBJ databases">
        <title>Molecular and genomic characterization of Streptococcus porcinus isolated from diseased swine in Brazil.</title>
        <authorList>
            <person name="Moreno L.Z."/>
            <person name="Matajira C.E.C."/>
            <person name="Poor A.P."/>
            <person name="Dutra M.C."/>
            <person name="Moreno A.M."/>
        </authorList>
    </citation>
    <scope>NUCLEOTIDE SEQUENCE [LARGE SCALE GENOMIC DNA]</scope>
    <source>
        <strain evidence="1 2">SP0816-2</strain>
    </source>
</reference>
<dbReference type="Proteomes" id="UP000524462">
    <property type="component" value="Unassembled WGS sequence"/>
</dbReference>
<accession>A0A7V9WSK7</accession>
<protein>
    <submittedName>
        <fullName evidence="1">Uncharacterized protein</fullName>
    </submittedName>
</protein>
<evidence type="ECO:0000313" key="1">
    <source>
        <dbReference type="EMBL" id="MBA2796316.1"/>
    </source>
</evidence>